<accession>A0A1H3KAB4</accession>
<keyword evidence="2" id="KW-1185">Reference proteome</keyword>
<name>A0A1H3KAB4_9PROT</name>
<organism evidence="1 2">
    <name type="scientific">Nitrosomonas halophila</name>
    <dbReference type="NCBI Taxonomy" id="44576"/>
    <lineage>
        <taxon>Bacteria</taxon>
        <taxon>Pseudomonadati</taxon>
        <taxon>Pseudomonadota</taxon>
        <taxon>Betaproteobacteria</taxon>
        <taxon>Nitrosomonadales</taxon>
        <taxon>Nitrosomonadaceae</taxon>
        <taxon>Nitrosomonas</taxon>
    </lineage>
</organism>
<evidence type="ECO:0000313" key="1">
    <source>
        <dbReference type="EMBL" id="SDY48484.1"/>
    </source>
</evidence>
<dbReference type="Proteomes" id="UP000198640">
    <property type="component" value="Unassembled WGS sequence"/>
</dbReference>
<proteinExistence type="predicted"/>
<dbReference type="EMBL" id="FNOY01000038">
    <property type="protein sequence ID" value="SDY48484.1"/>
    <property type="molecule type" value="Genomic_DNA"/>
</dbReference>
<dbReference type="STRING" id="44576.SAMN05421881_103823"/>
<protein>
    <submittedName>
        <fullName evidence="1">Uncharacterized protein</fullName>
    </submittedName>
</protein>
<reference evidence="1 2" key="1">
    <citation type="submission" date="2016-10" db="EMBL/GenBank/DDBJ databases">
        <authorList>
            <person name="de Groot N.N."/>
        </authorList>
    </citation>
    <scope>NUCLEOTIDE SEQUENCE [LARGE SCALE GENOMIC DNA]</scope>
    <source>
        <strain evidence="1 2">Nm1</strain>
    </source>
</reference>
<dbReference type="AlphaFoldDB" id="A0A1H3KAB4"/>
<gene>
    <name evidence="1" type="ORF">SAMN05421881_103823</name>
</gene>
<evidence type="ECO:0000313" key="2">
    <source>
        <dbReference type="Proteomes" id="UP000198640"/>
    </source>
</evidence>
<sequence length="82" mass="8906">MKGLHDCTNPKNASPIHPSGCIAITRMRPRKRPRGALQAYRNIGTNGKDFTTEQGRQGEPRMDTNELVVMRAGIVSCGGVKG</sequence>